<evidence type="ECO:0000313" key="3">
    <source>
        <dbReference type="EMBL" id="NBJ93014.1"/>
    </source>
</evidence>
<evidence type="ECO:0000259" key="2">
    <source>
        <dbReference type="Pfam" id="PF14501"/>
    </source>
</evidence>
<feature type="transmembrane region" description="Helical" evidence="1">
    <location>
        <begin position="64"/>
        <end position="84"/>
    </location>
</feature>
<dbReference type="Proteomes" id="UP001154420">
    <property type="component" value="Unassembled WGS sequence"/>
</dbReference>
<dbReference type="SUPFAM" id="SSF55874">
    <property type="entry name" value="ATPase domain of HSP90 chaperone/DNA topoisomerase II/histidine kinase"/>
    <property type="match status" value="1"/>
</dbReference>
<dbReference type="RefSeq" id="WP_160560092.1">
    <property type="nucleotide sequence ID" value="NZ_QZDT01000014.1"/>
</dbReference>
<keyword evidence="3" id="KW-0547">Nucleotide-binding</keyword>
<dbReference type="InterPro" id="IPR032834">
    <property type="entry name" value="NatK-like_C"/>
</dbReference>
<evidence type="ECO:0000313" key="4">
    <source>
        <dbReference type="Proteomes" id="UP001154420"/>
    </source>
</evidence>
<keyword evidence="1" id="KW-0472">Membrane</keyword>
<gene>
    <name evidence="3" type="ORF">D5281_10495</name>
</gene>
<dbReference type="PANTHER" id="PTHR40448">
    <property type="entry name" value="TWO-COMPONENT SENSOR HISTIDINE KINASE"/>
    <property type="match status" value="1"/>
</dbReference>
<organism evidence="3 4">
    <name type="scientific">Parablautia muri</name>
    <dbReference type="NCBI Taxonomy" id="2320879"/>
    <lineage>
        <taxon>Bacteria</taxon>
        <taxon>Bacillati</taxon>
        <taxon>Bacillota</taxon>
        <taxon>Clostridia</taxon>
        <taxon>Lachnospirales</taxon>
        <taxon>Lachnospiraceae</taxon>
        <taxon>Parablautia</taxon>
    </lineage>
</organism>
<keyword evidence="1" id="KW-1133">Transmembrane helix</keyword>
<dbReference type="EMBL" id="QZDT01000014">
    <property type="protein sequence ID" value="NBJ93014.1"/>
    <property type="molecule type" value="Genomic_DNA"/>
</dbReference>
<name>A0A9X5BFZ9_9FIRM</name>
<dbReference type="InterPro" id="IPR036890">
    <property type="entry name" value="HATPase_C_sf"/>
</dbReference>
<sequence length="452" mass="51587">MKQLIDYADILIEAPCYLGYLCMADKFCKKYLGASKRKELMFIVFSFGGHLTLNIANIRYTGPYILYAILYNILFMGLVLLLFGSGWEKKILAASLLMTAVRLAGNFCSSFLSCLILFFRYTVQKIPEPFLSGWESGLIVCAYYCLTIYAVYWMWGCLAPVFDGKPGKWYAALAIPLLMLITVFDVTAWGACHGIMVRSGGNMGLYYDQIFSHAEFVFLTLFSMAAVGFYVFGMQRIYAEQEKNNRYHSQIAVYKMLAEQYRQSEGLRHDMKNHIIALSALSRNKEWKKLDSYLKNMESSGMESGGDMTGSSAVDALLYQKRKRAREVGIRWECDVQVPKEGNMDEFDLCILFGNILDNAIEACERLRCNEDRLIHIQARTVKKCFLLEVKNSMDRTEKYTEGFTNKDNPQEHGIGLLNVSDVMNKYDGVMNTEAEKGIFVISILMPLKCRM</sequence>
<dbReference type="AlphaFoldDB" id="A0A9X5BFZ9"/>
<dbReference type="GO" id="GO:0005524">
    <property type="term" value="F:ATP binding"/>
    <property type="evidence" value="ECO:0007669"/>
    <property type="project" value="UniProtKB-KW"/>
</dbReference>
<dbReference type="PANTHER" id="PTHR40448:SF1">
    <property type="entry name" value="TWO-COMPONENT SENSOR HISTIDINE KINASE"/>
    <property type="match status" value="1"/>
</dbReference>
<feature type="domain" description="Sensor histidine kinase NatK-like C-terminal" evidence="2">
    <location>
        <begin position="345"/>
        <end position="447"/>
    </location>
</feature>
<feature type="transmembrane region" description="Helical" evidence="1">
    <location>
        <begin position="40"/>
        <end position="58"/>
    </location>
</feature>
<feature type="transmembrane region" description="Helical" evidence="1">
    <location>
        <begin position="210"/>
        <end position="233"/>
    </location>
</feature>
<keyword evidence="4" id="KW-1185">Reference proteome</keyword>
<keyword evidence="3" id="KW-0067">ATP-binding</keyword>
<comment type="caution">
    <text evidence="3">The sequence shown here is derived from an EMBL/GenBank/DDBJ whole genome shotgun (WGS) entry which is preliminary data.</text>
</comment>
<feature type="transmembrane region" description="Helical" evidence="1">
    <location>
        <begin position="141"/>
        <end position="162"/>
    </location>
</feature>
<evidence type="ECO:0000256" key="1">
    <source>
        <dbReference type="SAM" id="Phobius"/>
    </source>
</evidence>
<feature type="transmembrane region" description="Helical" evidence="1">
    <location>
        <begin position="96"/>
        <end position="121"/>
    </location>
</feature>
<dbReference type="Pfam" id="PF14501">
    <property type="entry name" value="HATPase_c_5"/>
    <property type="match status" value="1"/>
</dbReference>
<dbReference type="OrthoDB" id="9813149at2"/>
<feature type="transmembrane region" description="Helical" evidence="1">
    <location>
        <begin position="169"/>
        <end position="190"/>
    </location>
</feature>
<reference evidence="3" key="1">
    <citation type="submission" date="2018-09" db="EMBL/GenBank/DDBJ databases">
        <title>Murine metabolic-syndrome-specific gut microbial biobank.</title>
        <authorList>
            <person name="Liu C."/>
        </authorList>
    </citation>
    <scope>NUCLEOTIDE SEQUENCE</scope>
    <source>
        <strain evidence="3">D42-62</strain>
    </source>
</reference>
<protein>
    <submittedName>
        <fullName evidence="3">ATP-binding protein</fullName>
    </submittedName>
</protein>
<dbReference type="Gene3D" id="3.30.565.10">
    <property type="entry name" value="Histidine kinase-like ATPase, C-terminal domain"/>
    <property type="match status" value="1"/>
</dbReference>
<accession>A0A9X5BFZ9</accession>
<dbReference type="GO" id="GO:0042802">
    <property type="term" value="F:identical protein binding"/>
    <property type="evidence" value="ECO:0007669"/>
    <property type="project" value="TreeGrafter"/>
</dbReference>
<proteinExistence type="predicted"/>
<dbReference type="CDD" id="cd16935">
    <property type="entry name" value="HATPase_AgrC-ComD-like"/>
    <property type="match status" value="1"/>
</dbReference>
<keyword evidence="1" id="KW-0812">Transmembrane</keyword>